<evidence type="ECO:0000313" key="7">
    <source>
        <dbReference type="Proteomes" id="UP000196573"/>
    </source>
</evidence>
<comment type="similarity">
    <text evidence="1">Belongs to the LysR transcriptional regulatory family.</text>
</comment>
<dbReference type="InterPro" id="IPR036388">
    <property type="entry name" value="WH-like_DNA-bd_sf"/>
</dbReference>
<evidence type="ECO:0000256" key="2">
    <source>
        <dbReference type="ARBA" id="ARBA00023015"/>
    </source>
</evidence>
<dbReference type="PANTHER" id="PTHR30579:SF8">
    <property type="entry name" value="HTH-TYPE TRANSCRIPTIONAL REGULATOR HDFR"/>
    <property type="match status" value="1"/>
</dbReference>
<organism evidence="6 7">
    <name type="scientific">Parendozoicomonas haliclonae</name>
    <dbReference type="NCBI Taxonomy" id="1960125"/>
    <lineage>
        <taxon>Bacteria</taxon>
        <taxon>Pseudomonadati</taxon>
        <taxon>Pseudomonadota</taxon>
        <taxon>Gammaproteobacteria</taxon>
        <taxon>Oceanospirillales</taxon>
        <taxon>Endozoicomonadaceae</taxon>
        <taxon>Parendozoicomonas</taxon>
    </lineage>
</organism>
<dbReference type="EMBL" id="FWPT01000012">
    <property type="protein sequence ID" value="SMA50394.1"/>
    <property type="molecule type" value="Genomic_DNA"/>
</dbReference>
<keyword evidence="7" id="KW-1185">Reference proteome</keyword>
<dbReference type="RefSeq" id="WP_087112835.1">
    <property type="nucleotide sequence ID" value="NZ_CBCSCN010000005.1"/>
</dbReference>
<reference evidence="6 7" key="1">
    <citation type="submission" date="2017-03" db="EMBL/GenBank/DDBJ databases">
        <authorList>
            <person name="Afonso C.L."/>
            <person name="Miller P.J."/>
            <person name="Scott M.A."/>
            <person name="Spackman E."/>
            <person name="Goraichik I."/>
            <person name="Dimitrov K.M."/>
            <person name="Suarez D.L."/>
            <person name="Swayne D.E."/>
        </authorList>
    </citation>
    <scope>NUCLEOTIDE SEQUENCE [LARGE SCALE GENOMIC DNA]</scope>
    <source>
        <strain evidence="6">SB41UT1</strain>
    </source>
</reference>
<evidence type="ECO:0000256" key="4">
    <source>
        <dbReference type="ARBA" id="ARBA00023163"/>
    </source>
</evidence>
<dbReference type="InterPro" id="IPR005119">
    <property type="entry name" value="LysR_subst-bd"/>
</dbReference>
<dbReference type="Gene3D" id="1.10.10.10">
    <property type="entry name" value="Winged helix-like DNA-binding domain superfamily/Winged helix DNA-binding domain"/>
    <property type="match status" value="1"/>
</dbReference>
<dbReference type="PROSITE" id="PS50931">
    <property type="entry name" value="HTH_LYSR"/>
    <property type="match status" value="1"/>
</dbReference>
<dbReference type="GO" id="GO:0003677">
    <property type="term" value="F:DNA binding"/>
    <property type="evidence" value="ECO:0007669"/>
    <property type="project" value="UniProtKB-KW"/>
</dbReference>
<dbReference type="InterPro" id="IPR050176">
    <property type="entry name" value="LTTR"/>
</dbReference>
<keyword evidence="2" id="KW-0805">Transcription regulation</keyword>
<gene>
    <name evidence="6" type="primary">yofA</name>
    <name evidence="6" type="ORF">EHSB41UT_04191</name>
</gene>
<dbReference type="Pfam" id="PF03466">
    <property type="entry name" value="LysR_substrate"/>
    <property type="match status" value="1"/>
</dbReference>
<keyword evidence="4" id="KW-0804">Transcription</keyword>
<dbReference type="FunFam" id="1.10.10.10:FF:000001">
    <property type="entry name" value="LysR family transcriptional regulator"/>
    <property type="match status" value="1"/>
</dbReference>
<dbReference type="NCBIfam" id="NF002946">
    <property type="entry name" value="PRK03601.1"/>
    <property type="match status" value="1"/>
</dbReference>
<protein>
    <submittedName>
        <fullName evidence="6">HTH-type transcriptional regulator YofA</fullName>
    </submittedName>
</protein>
<evidence type="ECO:0000256" key="3">
    <source>
        <dbReference type="ARBA" id="ARBA00023125"/>
    </source>
</evidence>
<dbReference type="Proteomes" id="UP000196573">
    <property type="component" value="Unassembled WGS sequence"/>
</dbReference>
<dbReference type="Pfam" id="PF00126">
    <property type="entry name" value="HTH_1"/>
    <property type="match status" value="1"/>
</dbReference>
<feature type="domain" description="HTH lysR-type" evidence="5">
    <location>
        <begin position="1"/>
        <end position="58"/>
    </location>
</feature>
<keyword evidence="3" id="KW-0238">DNA-binding</keyword>
<dbReference type="Gene3D" id="3.40.190.290">
    <property type="match status" value="1"/>
</dbReference>
<dbReference type="GO" id="GO:0003700">
    <property type="term" value="F:DNA-binding transcription factor activity"/>
    <property type="evidence" value="ECO:0007669"/>
    <property type="project" value="InterPro"/>
</dbReference>
<evidence type="ECO:0000259" key="5">
    <source>
        <dbReference type="PROSITE" id="PS50931"/>
    </source>
</evidence>
<dbReference type="OrthoDB" id="9786526at2"/>
<evidence type="ECO:0000256" key="1">
    <source>
        <dbReference type="ARBA" id="ARBA00009437"/>
    </source>
</evidence>
<dbReference type="InterPro" id="IPR000847">
    <property type="entry name" value="LysR_HTH_N"/>
</dbReference>
<name>A0A1X7AQ07_9GAMM</name>
<dbReference type="SUPFAM" id="SSF46785">
    <property type="entry name" value="Winged helix' DNA-binding domain"/>
    <property type="match status" value="1"/>
</dbReference>
<dbReference type="SUPFAM" id="SSF53850">
    <property type="entry name" value="Periplasmic binding protein-like II"/>
    <property type="match status" value="1"/>
</dbReference>
<accession>A0A1X7AQ07</accession>
<dbReference type="PRINTS" id="PR00039">
    <property type="entry name" value="HTHLYSR"/>
</dbReference>
<evidence type="ECO:0000313" key="6">
    <source>
        <dbReference type="EMBL" id="SMA50394.1"/>
    </source>
</evidence>
<dbReference type="PANTHER" id="PTHR30579">
    <property type="entry name" value="TRANSCRIPTIONAL REGULATOR"/>
    <property type="match status" value="1"/>
</dbReference>
<proteinExistence type="inferred from homology"/>
<dbReference type="InterPro" id="IPR036390">
    <property type="entry name" value="WH_DNA-bd_sf"/>
</dbReference>
<sequence>MDTDLLKTFLEVSRTRHFGKAAENLYLTQSAVSARIRQLEALLNSPLFERTRHNIRLTSAGERLLPHAESILTALHRARQDVALHQTHQQQIAIGATANVWDILLQERVTALLATNSSRVLRAESLSAETLPRRLLERTLDLCVMFDPPKVDELACKAVKTIDMVLVTTEAKTSDWLPSEPDDNWIMIDWGTRFGSELARALPELPLPILQTNSLRIAMNALHQTNGCAYLPANVVASELERGELFIVDAAPVLERHIYAAWHQDSEYQTTLDELIAELRLQA</sequence>
<dbReference type="AlphaFoldDB" id="A0A1X7AQ07"/>